<reference evidence="2 3" key="1">
    <citation type="submission" date="2018-09" db="EMBL/GenBank/DDBJ databases">
        <authorList>
            <person name="Livingstone P.G."/>
            <person name="Whitworth D.E."/>
        </authorList>
    </citation>
    <scope>NUCLEOTIDE SEQUENCE [LARGE SCALE GENOMIC DNA]</scope>
    <source>
        <strain evidence="2 3">CA031B</strain>
    </source>
</reference>
<proteinExistence type="predicted"/>
<dbReference type="InterPro" id="IPR025202">
    <property type="entry name" value="PLD-like_dom"/>
</dbReference>
<organism evidence="2 3">
    <name type="scientific">Corallococcus praedator</name>
    <dbReference type="NCBI Taxonomy" id="2316724"/>
    <lineage>
        <taxon>Bacteria</taxon>
        <taxon>Pseudomonadati</taxon>
        <taxon>Myxococcota</taxon>
        <taxon>Myxococcia</taxon>
        <taxon>Myxococcales</taxon>
        <taxon>Cystobacterineae</taxon>
        <taxon>Myxococcaceae</taxon>
        <taxon>Corallococcus</taxon>
    </lineage>
</organism>
<dbReference type="InterPro" id="IPR001736">
    <property type="entry name" value="PLipase_D/transphosphatidylase"/>
</dbReference>
<evidence type="ECO:0000313" key="3">
    <source>
        <dbReference type="Proteomes" id="UP000278907"/>
    </source>
</evidence>
<dbReference type="Gene3D" id="3.30.870.10">
    <property type="entry name" value="Endonuclease Chain A"/>
    <property type="match status" value="1"/>
</dbReference>
<sequence length="120" mass="13688">MDGAATFEAVGLAIDQARKYLVVQFFIIRDDELGRDIQRRLLAARQRGVAVYLLIDQVGSHKLPRPYRQKLIDAGVQLCVFVTNRERGKRFRLNFRNHRKLVVADGEVAFLGGQNVGDEY</sequence>
<dbReference type="Pfam" id="PF13091">
    <property type="entry name" value="PLDc_2"/>
    <property type="match status" value="1"/>
</dbReference>
<evidence type="ECO:0000313" key="2">
    <source>
        <dbReference type="EMBL" id="RKH76553.1"/>
    </source>
</evidence>
<dbReference type="SUPFAM" id="SSF56024">
    <property type="entry name" value="Phospholipase D/nuclease"/>
    <property type="match status" value="1"/>
</dbReference>
<dbReference type="PROSITE" id="PS50035">
    <property type="entry name" value="PLD"/>
    <property type="match status" value="1"/>
</dbReference>
<gene>
    <name evidence="2" type="ORF">D7Y13_44335</name>
</gene>
<name>A0ABX9Q2H0_9BACT</name>
<dbReference type="PANTHER" id="PTHR21248:SF22">
    <property type="entry name" value="PHOSPHOLIPASE D"/>
    <property type="match status" value="1"/>
</dbReference>
<comment type="caution">
    <text evidence="2">The sequence shown here is derived from an EMBL/GenBank/DDBJ whole genome shotgun (WGS) entry which is preliminary data.</text>
</comment>
<feature type="domain" description="PLD phosphodiesterase" evidence="1">
    <location>
        <begin position="93"/>
        <end position="120"/>
    </location>
</feature>
<dbReference type="Proteomes" id="UP000278907">
    <property type="component" value="Unassembled WGS sequence"/>
</dbReference>
<dbReference type="SMART" id="SM00155">
    <property type="entry name" value="PLDc"/>
    <property type="match status" value="1"/>
</dbReference>
<accession>A0ABX9Q2H0</accession>
<evidence type="ECO:0000259" key="1">
    <source>
        <dbReference type="PROSITE" id="PS50035"/>
    </source>
</evidence>
<dbReference type="PANTHER" id="PTHR21248">
    <property type="entry name" value="CARDIOLIPIN SYNTHASE"/>
    <property type="match status" value="1"/>
</dbReference>
<feature type="non-terminal residue" evidence="2">
    <location>
        <position position="120"/>
    </location>
</feature>
<protein>
    <submittedName>
        <fullName evidence="2">Cardiolipin synthase</fullName>
    </submittedName>
</protein>
<keyword evidence="3" id="KW-1185">Reference proteome</keyword>
<dbReference type="EMBL" id="RAWI01001326">
    <property type="protein sequence ID" value="RKH76553.1"/>
    <property type="molecule type" value="Genomic_DNA"/>
</dbReference>